<comment type="caution">
    <text evidence="1">The sequence shown here is derived from an EMBL/GenBank/DDBJ whole genome shotgun (WGS) entry which is preliminary data.</text>
</comment>
<protein>
    <submittedName>
        <fullName evidence="1">Uncharacterized protein</fullName>
    </submittedName>
</protein>
<dbReference type="AlphaFoldDB" id="A0A814VID8"/>
<evidence type="ECO:0000313" key="1">
    <source>
        <dbReference type="EMBL" id="CAF1191198.1"/>
    </source>
</evidence>
<name>A0A814VID8_9BILA</name>
<sequence length="88" mass="10324">MFAVINNSLSRMRRNADSTFGPQPLRIGILGFGHLGQFLCTHFERERTKPTRDFVKIVFERFHINIRSKSRVGFVRSRSKCVQRNCPR</sequence>
<reference evidence="1" key="1">
    <citation type="submission" date="2021-02" db="EMBL/GenBank/DDBJ databases">
        <authorList>
            <person name="Nowell W R."/>
        </authorList>
    </citation>
    <scope>NUCLEOTIDE SEQUENCE</scope>
</reference>
<proteinExistence type="predicted"/>
<dbReference type="Proteomes" id="UP000663864">
    <property type="component" value="Unassembled WGS sequence"/>
</dbReference>
<evidence type="ECO:0000313" key="2">
    <source>
        <dbReference type="Proteomes" id="UP000663864"/>
    </source>
</evidence>
<organism evidence="1 2">
    <name type="scientific">Rotaria sordida</name>
    <dbReference type="NCBI Taxonomy" id="392033"/>
    <lineage>
        <taxon>Eukaryota</taxon>
        <taxon>Metazoa</taxon>
        <taxon>Spiralia</taxon>
        <taxon>Gnathifera</taxon>
        <taxon>Rotifera</taxon>
        <taxon>Eurotatoria</taxon>
        <taxon>Bdelloidea</taxon>
        <taxon>Philodinida</taxon>
        <taxon>Philodinidae</taxon>
        <taxon>Rotaria</taxon>
    </lineage>
</organism>
<dbReference type="EMBL" id="CAJNOT010001382">
    <property type="protein sequence ID" value="CAF1191198.1"/>
    <property type="molecule type" value="Genomic_DNA"/>
</dbReference>
<accession>A0A814VID8</accession>
<gene>
    <name evidence="1" type="ORF">ZHD862_LOCUS22316</name>
</gene>